<name>A0A2W4QPN5_9GAMM</name>
<evidence type="ECO:0000313" key="2">
    <source>
        <dbReference type="Proteomes" id="UP000249396"/>
    </source>
</evidence>
<organism evidence="1 2">
    <name type="scientific">Candidatus Methylumidiphilus alinenensis</name>
    <dbReference type="NCBI Taxonomy" id="2202197"/>
    <lineage>
        <taxon>Bacteria</taxon>
        <taxon>Pseudomonadati</taxon>
        <taxon>Pseudomonadota</taxon>
        <taxon>Gammaproteobacteria</taxon>
        <taxon>Methylococcales</taxon>
        <taxon>Candidatus Methylumidiphilus</taxon>
    </lineage>
</organism>
<reference evidence="1 2" key="1">
    <citation type="journal article" date="2018" name="Aquat. Microb. Ecol.">
        <title>Gammaproteobacterial methanotrophs dominate.</title>
        <authorList>
            <person name="Rissanen A.J."/>
            <person name="Saarenheimo J."/>
            <person name="Tiirola M."/>
            <person name="Peura S."/>
            <person name="Aalto S.L."/>
            <person name="Karvinen A."/>
            <person name="Nykanen H."/>
        </authorList>
    </citation>
    <scope>NUCLEOTIDE SEQUENCE [LARGE SCALE GENOMIC DNA]</scope>
    <source>
        <strain evidence="1">AMbin10</strain>
    </source>
</reference>
<protein>
    <submittedName>
        <fullName evidence="1">Uncharacterized protein</fullName>
    </submittedName>
</protein>
<accession>A0A2W4QPN5</accession>
<proteinExistence type="predicted"/>
<sequence length="188" mass="20631">MKAFTLSLVSLNYTLITKLTAAMLVMFFVTGGANSKESIEDTKMTYPNYQASSNSPILTDRETGIKASFANHATQAVFYASDPWPLFGSYRVGRETITEFGSEIDSHVLLVVTNKESKGIYTGRILKDDLPPKNVVDTADQGGRVISTGSHFNVDLKAQCRIPGKQGKYWVVVLLGKLASPVLEFEVK</sequence>
<comment type="caution">
    <text evidence="1">The sequence shown here is derived from an EMBL/GenBank/DDBJ whole genome shotgun (WGS) entry which is preliminary data.</text>
</comment>
<evidence type="ECO:0000313" key="1">
    <source>
        <dbReference type="EMBL" id="PZN69908.1"/>
    </source>
</evidence>
<dbReference type="Proteomes" id="UP000249396">
    <property type="component" value="Unassembled WGS sequence"/>
</dbReference>
<gene>
    <name evidence="1" type="ORF">DM484_28980</name>
</gene>
<dbReference type="AlphaFoldDB" id="A0A2W4QPN5"/>
<dbReference type="EMBL" id="QJPH01000567">
    <property type="protein sequence ID" value="PZN69908.1"/>
    <property type="molecule type" value="Genomic_DNA"/>
</dbReference>